<evidence type="ECO:0000256" key="12">
    <source>
        <dbReference type="ARBA" id="ARBA00023012"/>
    </source>
</evidence>
<evidence type="ECO:0000256" key="6">
    <source>
        <dbReference type="ARBA" id="ARBA00022485"/>
    </source>
</evidence>
<dbReference type="EC" id="2.7.13.3" evidence="4"/>
<dbReference type="Gene3D" id="1.20.5.1930">
    <property type="match status" value="1"/>
</dbReference>
<keyword evidence="10 18" id="KW-0418">Kinase</keyword>
<evidence type="ECO:0000256" key="14">
    <source>
        <dbReference type="ARBA" id="ARBA00024827"/>
    </source>
</evidence>
<dbReference type="SMART" id="SM00387">
    <property type="entry name" value="HATPase_c"/>
    <property type="match status" value="1"/>
</dbReference>
<dbReference type="GO" id="GO:0000155">
    <property type="term" value="F:phosphorelay sensor kinase activity"/>
    <property type="evidence" value="ECO:0007669"/>
    <property type="project" value="InterPro"/>
</dbReference>
<dbReference type="InterPro" id="IPR050482">
    <property type="entry name" value="Sensor_HK_TwoCompSys"/>
</dbReference>
<keyword evidence="9" id="KW-0479">Metal-binding</keyword>
<dbReference type="InterPro" id="IPR005467">
    <property type="entry name" value="His_kinase_dom"/>
</dbReference>
<dbReference type="InterPro" id="IPR036890">
    <property type="entry name" value="HATPase_C_sf"/>
</dbReference>
<evidence type="ECO:0000256" key="5">
    <source>
        <dbReference type="ARBA" id="ARBA00017322"/>
    </source>
</evidence>
<dbReference type="PANTHER" id="PTHR24421:SF62">
    <property type="entry name" value="SENSORY TRANSDUCTION HISTIDINE KINASE"/>
    <property type="match status" value="1"/>
</dbReference>
<keyword evidence="13" id="KW-0411">Iron-sulfur</keyword>
<dbReference type="Proteomes" id="UP000269438">
    <property type="component" value="Unassembled WGS sequence"/>
</dbReference>
<keyword evidence="11" id="KW-0408">Iron</keyword>
<dbReference type="Pfam" id="PF02518">
    <property type="entry name" value="HATPase_c"/>
    <property type="match status" value="1"/>
</dbReference>
<feature type="transmembrane region" description="Helical" evidence="16">
    <location>
        <begin position="16"/>
        <end position="34"/>
    </location>
</feature>
<evidence type="ECO:0000256" key="15">
    <source>
        <dbReference type="ARBA" id="ARBA00030800"/>
    </source>
</evidence>
<comment type="caution">
    <text evidence="18">The sequence shown here is derived from an EMBL/GenBank/DDBJ whole genome shotgun (WGS) entry which is preliminary data.</text>
</comment>
<evidence type="ECO:0000313" key="19">
    <source>
        <dbReference type="Proteomes" id="UP000269438"/>
    </source>
</evidence>
<dbReference type="GO" id="GO:0016020">
    <property type="term" value="C:membrane"/>
    <property type="evidence" value="ECO:0007669"/>
    <property type="project" value="InterPro"/>
</dbReference>
<dbReference type="OrthoDB" id="144293at2"/>
<dbReference type="GO" id="GO:0046983">
    <property type="term" value="F:protein dimerization activity"/>
    <property type="evidence" value="ECO:0007669"/>
    <property type="project" value="InterPro"/>
</dbReference>
<dbReference type="GO" id="GO:0005737">
    <property type="term" value="C:cytoplasm"/>
    <property type="evidence" value="ECO:0007669"/>
    <property type="project" value="UniProtKB-SubCell"/>
</dbReference>
<feature type="transmembrane region" description="Helical" evidence="16">
    <location>
        <begin position="137"/>
        <end position="154"/>
    </location>
</feature>
<dbReference type="Pfam" id="PF07730">
    <property type="entry name" value="HisKA_3"/>
    <property type="match status" value="1"/>
</dbReference>
<accession>A0A3L7AGZ3</accession>
<feature type="transmembrane region" description="Helical" evidence="16">
    <location>
        <begin position="41"/>
        <end position="60"/>
    </location>
</feature>
<gene>
    <name evidence="18" type="ORF">D9V34_16040</name>
</gene>
<keyword evidence="6" id="KW-0004">4Fe-4S</keyword>
<comment type="function">
    <text evidence="14">Member of the two-component regulatory system NreB/NreC involved in the control of dissimilatory nitrate/nitrite reduction in response to oxygen. NreB functions as a direct oxygen sensor histidine kinase which is autophosphorylated, in the absence of oxygen, probably at the conserved histidine residue, and transfers its phosphate group probably to a conserved aspartate residue of NreC. NreB/NreC activates the expression of the nitrate (narGHJI) and nitrite (nir) reductase operons, as well as the putative nitrate transporter gene narT.</text>
</comment>
<feature type="domain" description="Histidine kinase" evidence="17">
    <location>
        <begin position="193"/>
        <end position="392"/>
    </location>
</feature>
<proteinExistence type="predicted"/>
<dbReference type="EMBL" id="RCUY01000015">
    <property type="protein sequence ID" value="RLP79304.1"/>
    <property type="molecule type" value="Genomic_DNA"/>
</dbReference>
<dbReference type="InterPro" id="IPR017205">
    <property type="entry name" value="Sig_transdc_His_kinase_ChrS"/>
</dbReference>
<comment type="catalytic activity">
    <reaction evidence="1">
        <text>ATP + protein L-histidine = ADP + protein N-phospho-L-histidine.</text>
        <dbReference type="EC" id="2.7.13.3"/>
    </reaction>
</comment>
<dbReference type="InterPro" id="IPR003594">
    <property type="entry name" value="HATPase_dom"/>
</dbReference>
<keyword evidence="16" id="KW-0812">Transmembrane</keyword>
<dbReference type="GO" id="GO:0046872">
    <property type="term" value="F:metal ion binding"/>
    <property type="evidence" value="ECO:0007669"/>
    <property type="project" value="UniProtKB-KW"/>
</dbReference>
<evidence type="ECO:0000259" key="17">
    <source>
        <dbReference type="PROSITE" id="PS50109"/>
    </source>
</evidence>
<comment type="subcellular location">
    <subcellularLocation>
        <location evidence="3">Cytoplasm</location>
    </subcellularLocation>
</comment>
<organism evidence="18 19">
    <name type="scientific">Mycetocola lacteus</name>
    <dbReference type="NCBI Taxonomy" id="76637"/>
    <lineage>
        <taxon>Bacteria</taxon>
        <taxon>Bacillati</taxon>
        <taxon>Actinomycetota</taxon>
        <taxon>Actinomycetes</taxon>
        <taxon>Micrococcales</taxon>
        <taxon>Microbacteriaceae</taxon>
        <taxon>Mycetocola</taxon>
    </lineage>
</organism>
<keyword evidence="19" id="KW-1185">Reference proteome</keyword>
<feature type="transmembrane region" description="Helical" evidence="16">
    <location>
        <begin position="80"/>
        <end position="104"/>
    </location>
</feature>
<dbReference type="InterPro" id="IPR011712">
    <property type="entry name" value="Sig_transdc_His_kin_sub3_dim/P"/>
</dbReference>
<keyword evidence="8" id="KW-0808">Transferase</keyword>
<evidence type="ECO:0000256" key="9">
    <source>
        <dbReference type="ARBA" id="ARBA00022723"/>
    </source>
</evidence>
<dbReference type="GO" id="GO:0051539">
    <property type="term" value="F:4 iron, 4 sulfur cluster binding"/>
    <property type="evidence" value="ECO:0007669"/>
    <property type="project" value="UniProtKB-KW"/>
</dbReference>
<evidence type="ECO:0000256" key="16">
    <source>
        <dbReference type="SAM" id="Phobius"/>
    </source>
</evidence>
<sequence length="393" mass="41523">MIRSADGPVSAGLRTGLHLLFVSLALFVMIRAGFRSGPEPVIAAILAAVFLVWYLLGAWWGKGDQSRGRIGLWLGGLTLLWIAMILVSQDAAYLSFPLFFLYLALLDRTPALLSVAVVSAVSIIAIGLHGGFSVPGILGPLIGAVIAVAIGLGYRELQRVALRREELIAELISTRVRLAETEREAGKLAERERLARDIHDTVAQGLSSIQLLLHAAERASEQAPETAIEHVRRARDAAALALAETRGLIDELAPPAITGASLAEALSRLAESASQQAGIPVEFHTDGTPGPLSTVVKTGLLRIGQSALANVVQHADATRADLSLSYLDGETILDIVDDGRGFDPDSLVERTAGGSFGLIAMRSRIAELGGSLVIESAPGEGTTVTVRFTREAA</sequence>
<keyword evidence="7" id="KW-0963">Cytoplasm</keyword>
<dbReference type="RefSeq" id="WP_121689469.1">
    <property type="nucleotide sequence ID" value="NZ_RCUY01000015.1"/>
</dbReference>
<evidence type="ECO:0000256" key="13">
    <source>
        <dbReference type="ARBA" id="ARBA00023014"/>
    </source>
</evidence>
<keyword evidence="16" id="KW-0472">Membrane</keyword>
<dbReference type="SUPFAM" id="SSF55874">
    <property type="entry name" value="ATPase domain of HSP90 chaperone/DNA topoisomerase II/histidine kinase"/>
    <property type="match status" value="1"/>
</dbReference>
<evidence type="ECO:0000256" key="11">
    <source>
        <dbReference type="ARBA" id="ARBA00023004"/>
    </source>
</evidence>
<dbReference type="AlphaFoldDB" id="A0A3L7AGZ3"/>
<evidence type="ECO:0000256" key="7">
    <source>
        <dbReference type="ARBA" id="ARBA00022490"/>
    </source>
</evidence>
<evidence type="ECO:0000256" key="4">
    <source>
        <dbReference type="ARBA" id="ARBA00012438"/>
    </source>
</evidence>
<evidence type="ECO:0000313" key="18">
    <source>
        <dbReference type="EMBL" id="RLP79304.1"/>
    </source>
</evidence>
<evidence type="ECO:0000256" key="1">
    <source>
        <dbReference type="ARBA" id="ARBA00000085"/>
    </source>
</evidence>
<comment type="cofactor">
    <cofactor evidence="2">
        <name>[4Fe-4S] cluster</name>
        <dbReference type="ChEBI" id="CHEBI:49883"/>
    </cofactor>
</comment>
<dbReference type="PANTHER" id="PTHR24421">
    <property type="entry name" value="NITRATE/NITRITE SENSOR PROTEIN NARX-RELATED"/>
    <property type="match status" value="1"/>
</dbReference>
<keyword evidence="12" id="KW-0902">Two-component regulatory system</keyword>
<evidence type="ECO:0000256" key="10">
    <source>
        <dbReference type="ARBA" id="ARBA00022777"/>
    </source>
</evidence>
<name>A0A3L7AGZ3_9MICO</name>
<feature type="transmembrane region" description="Helical" evidence="16">
    <location>
        <begin position="111"/>
        <end position="131"/>
    </location>
</feature>
<protein>
    <recommendedName>
        <fullName evidence="5">Oxygen sensor histidine kinase NreB</fullName>
        <ecNumber evidence="4">2.7.13.3</ecNumber>
    </recommendedName>
    <alternativeName>
        <fullName evidence="15">Nitrogen regulation protein B</fullName>
    </alternativeName>
</protein>
<dbReference type="Gene3D" id="3.30.565.10">
    <property type="entry name" value="Histidine kinase-like ATPase, C-terminal domain"/>
    <property type="match status" value="1"/>
</dbReference>
<evidence type="ECO:0000256" key="8">
    <source>
        <dbReference type="ARBA" id="ARBA00022679"/>
    </source>
</evidence>
<reference evidence="18 19" key="1">
    <citation type="submission" date="2018-10" db="EMBL/GenBank/DDBJ databases">
        <authorList>
            <person name="Li J."/>
        </authorList>
    </citation>
    <scope>NUCLEOTIDE SEQUENCE [LARGE SCALE GENOMIC DNA]</scope>
    <source>
        <strain evidence="18 19">JCM 11654</strain>
    </source>
</reference>
<dbReference type="CDD" id="cd16917">
    <property type="entry name" value="HATPase_UhpB-NarQ-NarX-like"/>
    <property type="match status" value="1"/>
</dbReference>
<dbReference type="PIRSF" id="PIRSF037434">
    <property type="entry name" value="STHK_ChrS"/>
    <property type="match status" value="1"/>
</dbReference>
<evidence type="ECO:0000256" key="2">
    <source>
        <dbReference type="ARBA" id="ARBA00001966"/>
    </source>
</evidence>
<dbReference type="InterPro" id="IPR004358">
    <property type="entry name" value="Sig_transdc_His_kin-like_C"/>
</dbReference>
<dbReference type="PROSITE" id="PS50109">
    <property type="entry name" value="HIS_KIN"/>
    <property type="match status" value="1"/>
</dbReference>
<keyword evidence="16" id="KW-1133">Transmembrane helix</keyword>
<evidence type="ECO:0000256" key="3">
    <source>
        <dbReference type="ARBA" id="ARBA00004496"/>
    </source>
</evidence>
<dbReference type="PRINTS" id="PR00344">
    <property type="entry name" value="BCTRLSENSOR"/>
</dbReference>